<name>A0A840NLK0_9PSEU</name>
<dbReference type="GO" id="GO:0016020">
    <property type="term" value="C:membrane"/>
    <property type="evidence" value="ECO:0007669"/>
    <property type="project" value="TreeGrafter"/>
</dbReference>
<dbReference type="GO" id="GO:0022904">
    <property type="term" value="P:respiratory electron transport chain"/>
    <property type="evidence" value="ECO:0007669"/>
    <property type="project" value="TreeGrafter"/>
</dbReference>
<comment type="similarity">
    <text evidence="1">In the C-terminal section; belongs to the prokaryotic molybdopterin-containing oxidoreductase family.</text>
</comment>
<evidence type="ECO:0000256" key="5">
    <source>
        <dbReference type="ARBA" id="ARBA00023004"/>
    </source>
</evidence>
<evidence type="ECO:0000256" key="1">
    <source>
        <dbReference type="ARBA" id="ARBA00007023"/>
    </source>
</evidence>
<dbReference type="SUPFAM" id="SSF54862">
    <property type="entry name" value="4Fe-4S ferredoxins"/>
    <property type="match status" value="1"/>
</dbReference>
<keyword evidence="3" id="KW-0479">Metal-binding</keyword>
<dbReference type="Pfam" id="PF04879">
    <property type="entry name" value="Molybdop_Fe4S4"/>
    <property type="match status" value="1"/>
</dbReference>
<dbReference type="InterPro" id="IPR006963">
    <property type="entry name" value="Mopterin_OxRdtase_4Fe-4S_dom"/>
</dbReference>
<evidence type="ECO:0000256" key="6">
    <source>
        <dbReference type="ARBA" id="ARBA00023014"/>
    </source>
</evidence>
<dbReference type="PROSITE" id="PS51085">
    <property type="entry name" value="2FE2S_FER_2"/>
    <property type="match status" value="1"/>
</dbReference>
<evidence type="ECO:0000256" key="2">
    <source>
        <dbReference type="ARBA" id="ARBA00022485"/>
    </source>
</evidence>
<dbReference type="Pfam" id="PF01568">
    <property type="entry name" value="Molydop_binding"/>
    <property type="match status" value="1"/>
</dbReference>
<dbReference type="InterPro" id="IPR041924">
    <property type="entry name" value="Formate_Dh-H_N"/>
</dbReference>
<dbReference type="InterPro" id="IPR054351">
    <property type="entry name" value="NADH_UbQ_OxRdtase_ferredoxin"/>
</dbReference>
<dbReference type="SUPFAM" id="SSF53706">
    <property type="entry name" value="Formate dehydrogenase/DMSO reductase, domains 1-3"/>
    <property type="match status" value="1"/>
</dbReference>
<evidence type="ECO:0000256" key="3">
    <source>
        <dbReference type="ARBA" id="ARBA00022723"/>
    </source>
</evidence>
<reference evidence="10 11" key="1">
    <citation type="submission" date="2020-08" db="EMBL/GenBank/DDBJ databases">
        <title>Sequencing the genomes of 1000 actinobacteria strains.</title>
        <authorList>
            <person name="Klenk H.-P."/>
        </authorList>
    </citation>
    <scope>NUCLEOTIDE SEQUENCE [LARGE SCALE GENOMIC DNA]</scope>
    <source>
        <strain evidence="10 11">DSM 45582</strain>
    </source>
</reference>
<dbReference type="GO" id="GO:0003954">
    <property type="term" value="F:NADH dehydrogenase activity"/>
    <property type="evidence" value="ECO:0007669"/>
    <property type="project" value="TreeGrafter"/>
</dbReference>
<accession>A0A840NLK0</accession>
<dbReference type="PROSITE" id="PS00198">
    <property type="entry name" value="4FE4S_FER_1"/>
    <property type="match status" value="1"/>
</dbReference>
<dbReference type="Pfam" id="PF22117">
    <property type="entry name" value="Fer4_Nqo3"/>
    <property type="match status" value="1"/>
</dbReference>
<dbReference type="InterPro" id="IPR017900">
    <property type="entry name" value="4Fe4S_Fe_S_CS"/>
</dbReference>
<dbReference type="CDD" id="cd02753">
    <property type="entry name" value="MopB_Formate-Dh-H"/>
    <property type="match status" value="1"/>
</dbReference>
<dbReference type="CDD" id="cd00508">
    <property type="entry name" value="MopB_CT_Fdh-Nap-like"/>
    <property type="match status" value="1"/>
</dbReference>
<keyword evidence="11" id="KW-1185">Reference proteome</keyword>
<sequence length="898" mass="96083">MTRVWIDGAAAVEVPDGSTVLETVRASGIEVPALCRDERLTPQGSCRVCLVRAAGGIVAACTTPVSDGMRIDTRAPESRDAARAALELILSELPPRSLEVPAERSELVRTCLHFGITGTTFPPTPHERGLDHSHPYVKLDRDLCIACGRCVAMCSEVQGTFALELAGRGFDTAVSAGDGGPWAESPCVGCGGCVDTCPTGALSEPGLLDHRPISRTTTTTCGYCGVGCTLDVHVRDEGIAAVTPHRTAPVNRGHACVKGRFAHGFTDAADRLTEPLVRRHGRLERATWAEALDLISHRNARIRERHGPDAFALISSARATNEENYLAQKFARAALGTNSVDNCSRLCHAPSAAGLTAAFGLAGGTNSLDDLDRADCILLAGANPTEAHPVVGARIKQRVLHGARLVVVDPRRTELAGLADVHVRCKPGSNVAVFHALAHVLLREGLVDEEFLRERASGRAELAALLHDYAPDLVSAVCDVPARELLSAARLFGHSRRPAIVYGLGVTEHAHGTDGVRALANLAILRGSVGEPGCCGILPLRGQNNVQGASDMGALPDLLPGYQAVADPAVRDRTARIWRHPVPAEPGRRIPQMFDAAISGRLRALHVIGEDICQSDPDTAHVREALRSCEFVVCHDLFLSRTAQHADVVLPAASFLEKEGTFVNFDRRFQRVRPALNPPGEAIDDFQILHRIAGALGTDLGCPTPSAALDECASIAPLFAGVSHERLDREGPLHWPCRAPGEPGEPMLYLDGFATRSGRAELAAVPYRPPGDATDDEYPMTLVTGRRLEHYNTGSMTRRTPDLRLLPEETLDVHPEDAARLGLSDGAAVRVTSRWGAAVLSARTTRAVRPGEVFAAFHFPEAEINALTSSHTDDVTGCPEFKVTAVDLRPAARPDQQR</sequence>
<dbReference type="Pfam" id="PF00384">
    <property type="entry name" value="Molybdopterin"/>
    <property type="match status" value="1"/>
</dbReference>
<dbReference type="InterPro" id="IPR036010">
    <property type="entry name" value="2Fe-2S_ferredoxin-like_sf"/>
</dbReference>
<dbReference type="InterPro" id="IPR050123">
    <property type="entry name" value="Prok_molybdopt-oxidoreductase"/>
</dbReference>
<organism evidence="10 11">
    <name type="scientific">Saccharopolyspora gloriosae</name>
    <dbReference type="NCBI Taxonomy" id="455344"/>
    <lineage>
        <taxon>Bacteria</taxon>
        <taxon>Bacillati</taxon>
        <taxon>Actinomycetota</taxon>
        <taxon>Actinomycetes</taxon>
        <taxon>Pseudonocardiales</taxon>
        <taxon>Pseudonocardiaceae</taxon>
        <taxon>Saccharopolyspora</taxon>
    </lineage>
</organism>
<dbReference type="Gene3D" id="2.40.40.20">
    <property type="match status" value="1"/>
</dbReference>
<dbReference type="PANTHER" id="PTHR43105:SF10">
    <property type="entry name" value="NADH-QUINONE OXIDOREDUCTASE SUBUNIT G"/>
    <property type="match status" value="1"/>
</dbReference>
<keyword evidence="6" id="KW-0411">Iron-sulfur</keyword>
<gene>
    <name evidence="10" type="ORF">BJ969_003090</name>
</gene>
<evidence type="ECO:0000259" key="7">
    <source>
        <dbReference type="PROSITE" id="PS51085"/>
    </source>
</evidence>
<keyword evidence="2" id="KW-0004">4Fe-4S</keyword>
<evidence type="ECO:0000259" key="9">
    <source>
        <dbReference type="PROSITE" id="PS51669"/>
    </source>
</evidence>
<dbReference type="InterPro" id="IPR006478">
    <property type="entry name" value="Formate_DH_asu"/>
</dbReference>
<proteinExistence type="inferred from homology"/>
<feature type="domain" description="4Fe-4S ferredoxin-type" evidence="8">
    <location>
        <begin position="178"/>
        <end position="207"/>
    </location>
</feature>
<evidence type="ECO:0000313" key="10">
    <source>
        <dbReference type="EMBL" id="MBB5070002.1"/>
    </source>
</evidence>
<dbReference type="GO" id="GO:0015942">
    <property type="term" value="P:formate metabolic process"/>
    <property type="evidence" value="ECO:0007669"/>
    <property type="project" value="InterPro"/>
</dbReference>
<keyword evidence="4" id="KW-0677">Repeat</keyword>
<dbReference type="SUPFAM" id="SSF50692">
    <property type="entry name" value="ADC-like"/>
    <property type="match status" value="1"/>
</dbReference>
<dbReference type="InterPro" id="IPR001041">
    <property type="entry name" value="2Fe-2S_ferredoxin-type"/>
</dbReference>
<dbReference type="InterPro" id="IPR006657">
    <property type="entry name" value="MoPterin_dinucl-bd_dom"/>
</dbReference>
<feature type="domain" description="4Fe-4S Mo/W bis-MGD-type" evidence="9">
    <location>
        <begin position="214"/>
        <end position="270"/>
    </location>
</feature>
<dbReference type="PIRSF" id="PIRSF036643">
    <property type="entry name" value="FDH_alpha"/>
    <property type="match status" value="1"/>
</dbReference>
<dbReference type="AlphaFoldDB" id="A0A840NLK0"/>
<dbReference type="PROSITE" id="PS51669">
    <property type="entry name" value="4FE4S_MOW_BIS_MGD"/>
    <property type="match status" value="1"/>
</dbReference>
<evidence type="ECO:0000256" key="4">
    <source>
        <dbReference type="ARBA" id="ARBA00022737"/>
    </source>
</evidence>
<dbReference type="PROSITE" id="PS51379">
    <property type="entry name" value="4FE4S_FER_2"/>
    <property type="match status" value="2"/>
</dbReference>
<comment type="caution">
    <text evidence="10">The sequence shown here is derived from an EMBL/GenBank/DDBJ whole genome shotgun (WGS) entry which is preliminary data.</text>
</comment>
<dbReference type="Proteomes" id="UP000580474">
    <property type="component" value="Unassembled WGS sequence"/>
</dbReference>
<dbReference type="NCBIfam" id="TIGR01591">
    <property type="entry name" value="Fdh-alpha"/>
    <property type="match status" value="1"/>
</dbReference>
<dbReference type="RefSeq" id="WP_184479605.1">
    <property type="nucleotide sequence ID" value="NZ_JACHIV010000001.1"/>
</dbReference>
<feature type="domain" description="2Fe-2S ferredoxin-type" evidence="7">
    <location>
        <begin position="1"/>
        <end position="77"/>
    </location>
</feature>
<dbReference type="GO" id="GO:0051539">
    <property type="term" value="F:4 iron, 4 sulfur cluster binding"/>
    <property type="evidence" value="ECO:0007669"/>
    <property type="project" value="UniProtKB-KW"/>
</dbReference>
<dbReference type="InterPro" id="IPR027467">
    <property type="entry name" value="MopterinOxRdtase_cofactor_BS"/>
</dbReference>
<dbReference type="InterPro" id="IPR006655">
    <property type="entry name" value="Mopterin_OxRdtase_prok_CS"/>
</dbReference>
<dbReference type="EMBL" id="JACHIV010000001">
    <property type="protein sequence ID" value="MBB5070002.1"/>
    <property type="molecule type" value="Genomic_DNA"/>
</dbReference>
<dbReference type="Gene3D" id="3.40.228.10">
    <property type="entry name" value="Dimethylsulfoxide Reductase, domain 2"/>
    <property type="match status" value="1"/>
</dbReference>
<dbReference type="InterPro" id="IPR006656">
    <property type="entry name" value="Mopterin_OxRdtase"/>
</dbReference>
<dbReference type="GO" id="GO:0043546">
    <property type="term" value="F:molybdopterin cofactor binding"/>
    <property type="evidence" value="ECO:0007669"/>
    <property type="project" value="InterPro"/>
</dbReference>
<dbReference type="SMART" id="SM00926">
    <property type="entry name" value="Molybdop_Fe4S4"/>
    <property type="match status" value="1"/>
</dbReference>
<dbReference type="PROSITE" id="PS00490">
    <property type="entry name" value="MOLYBDOPTERIN_PROK_2"/>
    <property type="match status" value="1"/>
</dbReference>
<dbReference type="PANTHER" id="PTHR43105">
    <property type="entry name" value="RESPIRATORY NITRATE REDUCTASE"/>
    <property type="match status" value="1"/>
</dbReference>
<protein>
    <submittedName>
        <fullName evidence="10">Formate dehydrogenase alpha subunit</fullName>
    </submittedName>
</protein>
<dbReference type="FunFam" id="3.30.70.20:FF:000035">
    <property type="entry name" value="Iron hydrogenase 1"/>
    <property type="match status" value="1"/>
</dbReference>
<evidence type="ECO:0000259" key="8">
    <source>
        <dbReference type="PROSITE" id="PS51379"/>
    </source>
</evidence>
<dbReference type="Pfam" id="PF13510">
    <property type="entry name" value="Fer2_4"/>
    <property type="match status" value="1"/>
</dbReference>
<dbReference type="Gene3D" id="3.30.70.20">
    <property type="match status" value="1"/>
</dbReference>
<dbReference type="GO" id="GO:0008863">
    <property type="term" value="F:formate dehydrogenase (NAD+) activity"/>
    <property type="evidence" value="ECO:0007669"/>
    <property type="project" value="InterPro"/>
</dbReference>
<dbReference type="CDD" id="cd00207">
    <property type="entry name" value="fer2"/>
    <property type="match status" value="1"/>
</dbReference>
<evidence type="ECO:0000313" key="11">
    <source>
        <dbReference type="Proteomes" id="UP000580474"/>
    </source>
</evidence>
<dbReference type="SUPFAM" id="SSF54292">
    <property type="entry name" value="2Fe-2S ferredoxin-like"/>
    <property type="match status" value="1"/>
</dbReference>
<dbReference type="PROSITE" id="PS00551">
    <property type="entry name" value="MOLYBDOPTERIN_PROK_1"/>
    <property type="match status" value="1"/>
</dbReference>
<feature type="domain" description="4Fe-4S ferredoxin-type" evidence="8">
    <location>
        <begin position="135"/>
        <end position="166"/>
    </location>
</feature>
<keyword evidence="5" id="KW-0408">Iron</keyword>
<dbReference type="Gene3D" id="3.40.50.740">
    <property type="match status" value="1"/>
</dbReference>
<dbReference type="InterPro" id="IPR017896">
    <property type="entry name" value="4Fe4S_Fe-S-bd"/>
</dbReference>
<dbReference type="InterPro" id="IPR009010">
    <property type="entry name" value="Asp_de-COase-like_dom_sf"/>
</dbReference>
<dbReference type="GO" id="GO:0046872">
    <property type="term" value="F:metal ion binding"/>
    <property type="evidence" value="ECO:0007669"/>
    <property type="project" value="UniProtKB-KW"/>
</dbReference>
<dbReference type="Gene3D" id="3.10.20.740">
    <property type="match status" value="1"/>
</dbReference>
<dbReference type="Gene3D" id="2.20.25.90">
    <property type="entry name" value="ADC-like domains"/>
    <property type="match status" value="1"/>
</dbReference>